<dbReference type="EMBL" id="SRYB01000034">
    <property type="protein sequence ID" value="TGY76910.1"/>
    <property type="molecule type" value="Genomic_DNA"/>
</dbReference>
<organism evidence="1 2">
    <name type="scientific">Lepagella muris</name>
    <dbReference type="NCBI Taxonomy" id="3032870"/>
    <lineage>
        <taxon>Bacteria</taxon>
        <taxon>Pseudomonadati</taxon>
        <taxon>Bacteroidota</taxon>
        <taxon>Bacteroidia</taxon>
        <taxon>Bacteroidales</taxon>
        <taxon>Muribaculaceae</taxon>
        <taxon>Lepagella</taxon>
    </lineage>
</organism>
<keyword evidence="2" id="KW-1185">Reference proteome</keyword>
<comment type="caution">
    <text evidence="1">The sequence shown here is derived from an EMBL/GenBank/DDBJ whole genome shotgun (WGS) entry which is preliminary data.</text>
</comment>
<name>A0AC61RAS0_9BACT</name>
<gene>
    <name evidence="1" type="ORF">E5331_17090</name>
</gene>
<reference evidence="1" key="1">
    <citation type="submission" date="2019-04" db="EMBL/GenBank/DDBJ databases">
        <title>Microbes associate with the intestines of laboratory mice.</title>
        <authorList>
            <person name="Navarre W."/>
            <person name="Wong E."/>
            <person name="Huang K."/>
            <person name="Tropini C."/>
            <person name="Ng K."/>
            <person name="Yu B."/>
        </authorList>
    </citation>
    <scope>NUCLEOTIDE SEQUENCE</scope>
    <source>
        <strain evidence="1">NM04_E33</strain>
    </source>
</reference>
<sequence length="199" mass="22811">MKDEILTEAHPLEPFFPENSKLLMCGTFPPKQNRWSMHFYYPNYINDMWRIFGLIYFGSKDALVDDAHKTFHLDKIKSLLREKGIALSDTGKEVVRIKDNASDKWLQINKPIDLSSTLVSLPECVAIATTGEKAAGVVAGLTGTTVPKVGEWVECRIEVEGKERVFRHWRMPSSSRAYPMKLEIKARYYRRMLESTGLI</sequence>
<proteinExistence type="predicted"/>
<protein>
    <submittedName>
        <fullName evidence="1">Uracil-DNA glycosylase family protein</fullName>
    </submittedName>
</protein>
<accession>A0AC61RAS0</accession>
<evidence type="ECO:0000313" key="2">
    <source>
        <dbReference type="Proteomes" id="UP000306319"/>
    </source>
</evidence>
<evidence type="ECO:0000313" key="1">
    <source>
        <dbReference type="EMBL" id="TGY76910.1"/>
    </source>
</evidence>
<dbReference type="Proteomes" id="UP000306319">
    <property type="component" value="Unassembled WGS sequence"/>
</dbReference>